<evidence type="ECO:0000313" key="3">
    <source>
        <dbReference type="EMBL" id="MBK6265309.1"/>
    </source>
</evidence>
<dbReference type="AlphaFoldDB" id="A0A934WYF4"/>
<proteinExistence type="predicted"/>
<dbReference type="Pfam" id="PF01648">
    <property type="entry name" value="ACPS"/>
    <property type="match status" value="1"/>
</dbReference>
<dbReference type="Gene3D" id="3.90.470.20">
    <property type="entry name" value="4'-phosphopantetheinyl transferase domain"/>
    <property type="match status" value="1"/>
</dbReference>
<dbReference type="GO" id="GO:0008897">
    <property type="term" value="F:holo-[acyl-carrier-protein] synthase activity"/>
    <property type="evidence" value="ECO:0007669"/>
    <property type="project" value="InterPro"/>
</dbReference>
<dbReference type="EMBL" id="JAEQBW010000003">
    <property type="protein sequence ID" value="MBK6265309.1"/>
    <property type="molecule type" value="Genomic_DNA"/>
</dbReference>
<keyword evidence="1 3" id="KW-0808">Transferase</keyword>
<gene>
    <name evidence="3" type="ORF">JKA74_09675</name>
</gene>
<keyword evidence="4" id="KW-1185">Reference proteome</keyword>
<dbReference type="Proteomes" id="UP000611723">
    <property type="component" value="Unassembled WGS sequence"/>
</dbReference>
<protein>
    <submittedName>
        <fullName evidence="3">4'-phosphopantetheinyl transferase superfamily protein</fullName>
    </submittedName>
</protein>
<reference evidence="3" key="1">
    <citation type="submission" date="2021-01" db="EMBL/GenBank/DDBJ databases">
        <title>Marivirga aurantiaca sp. nov., isolated from intertidal surface sediments.</title>
        <authorList>
            <person name="Zhang M."/>
        </authorList>
    </citation>
    <scope>NUCLEOTIDE SEQUENCE</scope>
    <source>
        <strain evidence="3">S37H4</strain>
    </source>
</reference>
<organism evidence="3 4">
    <name type="scientific">Marivirga aurantiaca</name>
    <dbReference type="NCBI Taxonomy" id="2802615"/>
    <lineage>
        <taxon>Bacteria</taxon>
        <taxon>Pseudomonadati</taxon>
        <taxon>Bacteroidota</taxon>
        <taxon>Cytophagia</taxon>
        <taxon>Cytophagales</taxon>
        <taxon>Marivirgaceae</taxon>
        <taxon>Marivirga</taxon>
    </lineage>
</organism>
<comment type="caution">
    <text evidence="3">The sequence shown here is derived from an EMBL/GenBank/DDBJ whole genome shotgun (WGS) entry which is preliminary data.</text>
</comment>
<evidence type="ECO:0000313" key="4">
    <source>
        <dbReference type="Proteomes" id="UP000611723"/>
    </source>
</evidence>
<dbReference type="InterPro" id="IPR008278">
    <property type="entry name" value="4-PPantetheinyl_Trfase_dom"/>
</dbReference>
<dbReference type="RefSeq" id="WP_201430977.1">
    <property type="nucleotide sequence ID" value="NZ_JAEQBW010000003.1"/>
</dbReference>
<accession>A0A934WYF4</accession>
<dbReference type="GO" id="GO:0000287">
    <property type="term" value="F:magnesium ion binding"/>
    <property type="evidence" value="ECO:0007669"/>
    <property type="project" value="InterPro"/>
</dbReference>
<sequence length="212" mass="23856">MQARKSFPISIGHNRSSFSAILCISYNEMQESKALLAYGLKQISPKAQGIRVEKGFFGDPLLIHESESSYQASVSHSSSITGVIVTNACIPIGLDIEKIKPRDYKCYFTDGERSLIQAHDKFYQPALETLLWATKEALSKAIRLGFTVDVSIYTVKSIQIKDGIVFFKFVHFPRFQCQGIIMEDEYALAIAYPLEVDLLLTEEILSLRGEYV</sequence>
<feature type="domain" description="4'-phosphopantetheinyl transferase" evidence="2">
    <location>
        <begin position="91"/>
        <end position="190"/>
    </location>
</feature>
<dbReference type="SUPFAM" id="SSF56214">
    <property type="entry name" value="4'-phosphopantetheinyl transferase"/>
    <property type="match status" value="1"/>
</dbReference>
<name>A0A934WYF4_9BACT</name>
<dbReference type="InterPro" id="IPR037143">
    <property type="entry name" value="4-PPantetheinyl_Trfase_dom_sf"/>
</dbReference>
<evidence type="ECO:0000256" key="1">
    <source>
        <dbReference type="ARBA" id="ARBA00022679"/>
    </source>
</evidence>
<evidence type="ECO:0000259" key="2">
    <source>
        <dbReference type="Pfam" id="PF01648"/>
    </source>
</evidence>